<proteinExistence type="predicted"/>
<dbReference type="EMBL" id="CM042883">
    <property type="protein sequence ID" value="KAI4372356.1"/>
    <property type="molecule type" value="Genomic_DNA"/>
</dbReference>
<dbReference type="Proteomes" id="UP001057402">
    <property type="component" value="Chromosome 4"/>
</dbReference>
<name>A0ACB9R270_9MYRT</name>
<reference evidence="2" key="1">
    <citation type="journal article" date="2023" name="Front. Plant Sci.">
        <title>Chromosomal-level genome assembly of Melastoma candidum provides insights into trichome evolution.</title>
        <authorList>
            <person name="Zhong Y."/>
            <person name="Wu W."/>
            <person name="Sun C."/>
            <person name="Zou P."/>
            <person name="Liu Y."/>
            <person name="Dai S."/>
            <person name="Zhou R."/>
        </authorList>
    </citation>
    <scope>NUCLEOTIDE SEQUENCE [LARGE SCALE GENOMIC DNA]</scope>
</reference>
<organism evidence="1 2">
    <name type="scientific">Melastoma candidum</name>
    <dbReference type="NCBI Taxonomy" id="119954"/>
    <lineage>
        <taxon>Eukaryota</taxon>
        <taxon>Viridiplantae</taxon>
        <taxon>Streptophyta</taxon>
        <taxon>Embryophyta</taxon>
        <taxon>Tracheophyta</taxon>
        <taxon>Spermatophyta</taxon>
        <taxon>Magnoliopsida</taxon>
        <taxon>eudicotyledons</taxon>
        <taxon>Gunneridae</taxon>
        <taxon>Pentapetalae</taxon>
        <taxon>rosids</taxon>
        <taxon>malvids</taxon>
        <taxon>Myrtales</taxon>
        <taxon>Melastomataceae</taxon>
        <taxon>Melastomatoideae</taxon>
        <taxon>Melastomateae</taxon>
        <taxon>Melastoma</taxon>
    </lineage>
</organism>
<evidence type="ECO:0000313" key="2">
    <source>
        <dbReference type="Proteomes" id="UP001057402"/>
    </source>
</evidence>
<gene>
    <name evidence="1" type="ORF">MLD38_010597</name>
</gene>
<keyword evidence="2" id="KW-1185">Reference proteome</keyword>
<accession>A0ACB9R270</accession>
<sequence length="199" mass="22515">MRSITILSTKVRHLVIDGLESGTTLEIDAPYLLSLRILGESRRGPFLKLNEVTTLVDVELDVQPKIKVIMELLTQLRGIHKLALGASVLPLKEDWRLDLECRQLTLLMKGPAERLDLYGIVTALRGAPVMEKLVLNLAQKTVQDNWLHRPTFSRCPFEKSNGEAAECLKTHPKSIEIFGHDVEADADWKTWLLLVEFLL</sequence>
<protein>
    <submittedName>
        <fullName evidence="1">Uncharacterized protein</fullName>
    </submittedName>
</protein>
<comment type="caution">
    <text evidence="1">The sequence shown here is derived from an EMBL/GenBank/DDBJ whole genome shotgun (WGS) entry which is preliminary data.</text>
</comment>
<evidence type="ECO:0000313" key="1">
    <source>
        <dbReference type="EMBL" id="KAI4372356.1"/>
    </source>
</evidence>